<dbReference type="OMA" id="CKTTIDI"/>
<feature type="compositionally biased region" description="Basic and acidic residues" evidence="1">
    <location>
        <begin position="249"/>
        <end position="268"/>
    </location>
</feature>
<evidence type="ECO:0000313" key="3">
    <source>
        <dbReference type="Proteomes" id="UP000002640"/>
    </source>
</evidence>
<dbReference type="EMBL" id="JH159151">
    <property type="protein sequence ID" value="EGZ29817.1"/>
    <property type="molecule type" value="Genomic_DNA"/>
</dbReference>
<keyword evidence="3" id="KW-1185">Reference proteome</keyword>
<proteinExistence type="predicted"/>
<evidence type="ECO:0000256" key="1">
    <source>
        <dbReference type="SAM" id="MobiDB-lite"/>
    </source>
</evidence>
<dbReference type="RefSeq" id="XP_009517092.1">
    <property type="nucleotide sequence ID" value="XM_009518797.1"/>
</dbReference>
<feature type="region of interest" description="Disordered" evidence="1">
    <location>
        <begin position="249"/>
        <end position="270"/>
    </location>
</feature>
<dbReference type="InParanoid" id="G4YN22"/>
<dbReference type="KEGG" id="psoj:PHYSODRAFT_294804"/>
<accession>G4YN22</accession>
<dbReference type="AlphaFoldDB" id="G4YN22"/>
<evidence type="ECO:0000313" key="2">
    <source>
        <dbReference type="EMBL" id="EGZ29817.1"/>
    </source>
</evidence>
<dbReference type="GeneID" id="20641167"/>
<sequence length="285" mass="31211">MVRLSRDLRCRARYNSSESTTEADVVVPGYGICRVNLSESKLGELAGSEMLELPNCCTNALRELHLRVGEVESVADVIHLPALIGGALEQLCYGKIQDDSATVDLSALAKACPKLERLVLEVSAVVSEYDEPLQNWPLRKFVTFATVNGLAPLLSDPACKMAHGLISLQVRTRDRWNQSEEEADALVSYNGDFLPIVKEKLCSRAKAALISVVMNIDATQRCMVAVRQLDANISSLIFAFAATPERRTVRAGAERGPGRAEQRTDEKSNTQAQSIMVLLLSQSIH</sequence>
<organism evidence="2 3">
    <name type="scientific">Phytophthora sojae (strain P6497)</name>
    <name type="common">Soybean stem and root rot agent</name>
    <name type="synonym">Phytophthora megasperma f. sp. glycines</name>
    <dbReference type="NCBI Taxonomy" id="1094619"/>
    <lineage>
        <taxon>Eukaryota</taxon>
        <taxon>Sar</taxon>
        <taxon>Stramenopiles</taxon>
        <taxon>Oomycota</taxon>
        <taxon>Peronosporomycetes</taxon>
        <taxon>Peronosporales</taxon>
        <taxon>Peronosporaceae</taxon>
        <taxon>Phytophthora</taxon>
    </lineage>
</organism>
<name>G4YN22_PHYSP</name>
<dbReference type="Proteomes" id="UP000002640">
    <property type="component" value="Unassembled WGS sequence"/>
</dbReference>
<gene>
    <name evidence="2" type="ORF">PHYSODRAFT_294804</name>
</gene>
<reference evidence="2 3" key="1">
    <citation type="journal article" date="2006" name="Science">
        <title>Phytophthora genome sequences uncover evolutionary origins and mechanisms of pathogenesis.</title>
        <authorList>
            <person name="Tyler B.M."/>
            <person name="Tripathy S."/>
            <person name="Zhang X."/>
            <person name="Dehal P."/>
            <person name="Jiang R.H."/>
            <person name="Aerts A."/>
            <person name="Arredondo F.D."/>
            <person name="Baxter L."/>
            <person name="Bensasson D."/>
            <person name="Beynon J.L."/>
            <person name="Chapman J."/>
            <person name="Damasceno C.M."/>
            <person name="Dorrance A.E."/>
            <person name="Dou D."/>
            <person name="Dickerman A.W."/>
            <person name="Dubchak I.L."/>
            <person name="Garbelotto M."/>
            <person name="Gijzen M."/>
            <person name="Gordon S.G."/>
            <person name="Govers F."/>
            <person name="Grunwald N.J."/>
            <person name="Huang W."/>
            <person name="Ivors K.L."/>
            <person name="Jones R.W."/>
            <person name="Kamoun S."/>
            <person name="Krampis K."/>
            <person name="Lamour K.H."/>
            <person name="Lee M.K."/>
            <person name="McDonald W.H."/>
            <person name="Medina M."/>
            <person name="Meijer H.J."/>
            <person name="Nordberg E.K."/>
            <person name="Maclean D.J."/>
            <person name="Ospina-Giraldo M.D."/>
            <person name="Morris P.F."/>
            <person name="Phuntumart V."/>
            <person name="Putnam N.H."/>
            <person name="Rash S."/>
            <person name="Rose J.K."/>
            <person name="Sakihama Y."/>
            <person name="Salamov A.A."/>
            <person name="Savidor A."/>
            <person name="Scheuring C.F."/>
            <person name="Smith B.M."/>
            <person name="Sobral B.W."/>
            <person name="Terry A."/>
            <person name="Torto-Alalibo T.A."/>
            <person name="Win J."/>
            <person name="Xu Z."/>
            <person name="Zhang H."/>
            <person name="Grigoriev I.V."/>
            <person name="Rokhsar D.S."/>
            <person name="Boore J.L."/>
        </authorList>
    </citation>
    <scope>NUCLEOTIDE SEQUENCE [LARGE SCALE GENOMIC DNA]</scope>
    <source>
        <strain evidence="2 3">P6497</strain>
    </source>
</reference>
<protein>
    <submittedName>
        <fullName evidence="2">Uncharacterized protein</fullName>
    </submittedName>
</protein>